<organism evidence="1 2">
    <name type="scientific">Brachionus plicatilis</name>
    <name type="common">Marine rotifer</name>
    <name type="synonym">Brachionus muelleri</name>
    <dbReference type="NCBI Taxonomy" id="10195"/>
    <lineage>
        <taxon>Eukaryota</taxon>
        <taxon>Metazoa</taxon>
        <taxon>Spiralia</taxon>
        <taxon>Gnathifera</taxon>
        <taxon>Rotifera</taxon>
        <taxon>Eurotatoria</taxon>
        <taxon>Monogononta</taxon>
        <taxon>Pseudotrocha</taxon>
        <taxon>Ploima</taxon>
        <taxon>Brachionidae</taxon>
        <taxon>Brachionus</taxon>
    </lineage>
</organism>
<sequence length="86" mass="10029">MKIKKGLKRKCNTLDVIQNLRLGLVSLNFLVLFLILRKESEKKSFSLFSGSVRIWWSADRRVSTKSGLLQDLRSEDNKSIFRKNKT</sequence>
<accession>A0A3M7R5P1</accession>
<evidence type="ECO:0000313" key="1">
    <source>
        <dbReference type="EMBL" id="RNA18704.1"/>
    </source>
</evidence>
<dbReference type="AlphaFoldDB" id="A0A3M7R5P1"/>
<dbReference type="EMBL" id="REGN01004185">
    <property type="protein sequence ID" value="RNA18704.1"/>
    <property type="molecule type" value="Genomic_DNA"/>
</dbReference>
<comment type="caution">
    <text evidence="1">The sequence shown here is derived from an EMBL/GenBank/DDBJ whole genome shotgun (WGS) entry which is preliminary data.</text>
</comment>
<keyword evidence="2" id="KW-1185">Reference proteome</keyword>
<proteinExistence type="predicted"/>
<evidence type="ECO:0000313" key="2">
    <source>
        <dbReference type="Proteomes" id="UP000276133"/>
    </source>
</evidence>
<name>A0A3M7R5P1_BRAPC</name>
<reference evidence="1 2" key="1">
    <citation type="journal article" date="2018" name="Sci. Rep.">
        <title>Genomic signatures of local adaptation to the degree of environmental predictability in rotifers.</title>
        <authorList>
            <person name="Franch-Gras L."/>
            <person name="Hahn C."/>
            <person name="Garcia-Roger E.M."/>
            <person name="Carmona M.J."/>
            <person name="Serra M."/>
            <person name="Gomez A."/>
        </authorList>
    </citation>
    <scope>NUCLEOTIDE SEQUENCE [LARGE SCALE GENOMIC DNA]</scope>
    <source>
        <strain evidence="1">HYR1</strain>
    </source>
</reference>
<gene>
    <name evidence="1" type="ORF">BpHYR1_041301</name>
</gene>
<protein>
    <submittedName>
        <fullName evidence="1">Uncharacterized protein</fullName>
    </submittedName>
</protein>
<dbReference type="Proteomes" id="UP000276133">
    <property type="component" value="Unassembled WGS sequence"/>
</dbReference>